<proteinExistence type="predicted"/>
<name>A0A1I7FTN4_9FLAO</name>
<dbReference type="Proteomes" id="UP000199138">
    <property type="component" value="Unassembled WGS sequence"/>
</dbReference>
<reference evidence="2" key="1">
    <citation type="submission" date="2016-10" db="EMBL/GenBank/DDBJ databases">
        <authorList>
            <person name="Varghese N."/>
            <person name="Submissions S."/>
        </authorList>
    </citation>
    <scope>NUCLEOTIDE SEQUENCE [LARGE SCALE GENOMIC DNA]</scope>
    <source>
        <strain evidence="2">CGMCC 1.12333</strain>
    </source>
</reference>
<accession>A0A1I7FTN4</accession>
<dbReference type="AlphaFoldDB" id="A0A1I7FTN4"/>
<organism evidence="1 2">
    <name type="scientific">Pustulibacterium marinum</name>
    <dbReference type="NCBI Taxonomy" id="1224947"/>
    <lineage>
        <taxon>Bacteria</taxon>
        <taxon>Pseudomonadati</taxon>
        <taxon>Bacteroidota</taxon>
        <taxon>Flavobacteriia</taxon>
        <taxon>Flavobacteriales</taxon>
        <taxon>Flavobacteriaceae</taxon>
        <taxon>Pustulibacterium</taxon>
    </lineage>
</organism>
<keyword evidence="2" id="KW-1185">Reference proteome</keyword>
<evidence type="ECO:0008006" key="3">
    <source>
        <dbReference type="Google" id="ProtNLM"/>
    </source>
</evidence>
<gene>
    <name evidence="1" type="ORF">SAMN05216480_102225</name>
</gene>
<dbReference type="RefSeq" id="WP_245766535.1">
    <property type="nucleotide sequence ID" value="NZ_FPBK01000002.1"/>
</dbReference>
<evidence type="ECO:0000313" key="1">
    <source>
        <dbReference type="EMBL" id="SFU39533.1"/>
    </source>
</evidence>
<protein>
    <recommendedName>
        <fullName evidence="3">Short chain amide porin</fullName>
    </recommendedName>
</protein>
<dbReference type="EMBL" id="FPBK01000002">
    <property type="protein sequence ID" value="SFU39533.1"/>
    <property type="molecule type" value="Genomic_DNA"/>
</dbReference>
<evidence type="ECO:0000313" key="2">
    <source>
        <dbReference type="Proteomes" id="UP000199138"/>
    </source>
</evidence>
<dbReference type="STRING" id="1224947.SAMN05216480_102225"/>
<sequence length="429" mass="47987">MRLLTILSCFLILSVSYSQSPKLKLNLDETGKTYIKGSVRAMFWARYMDMNPGTTVNGELTDNGVDFSIRRIRINLKAQLTPKLFVYGLFGGNNVNIATEKEWRFGVLDLNAEYTFAPEFAIGIGKNAWEGLSRNLVRNSGTLMAVDAPLYSLLSVNKNDDVGRGFGIWAKGQIGKFDYVLSLKKPVKYGVVAQEGITDYALNNPRMRSSAYVKYEVLENESNQTAYSGGNSTYLGKKRLLNIGIGALYEPKMMSRLENGEEQLYDFKNWAAEIFYDTPLNIEKATALTFYLGYYDTNFGKDYVRNVGANDYTDGGTSFNGSGNDYPMNGTGNTWFLQFGYLLGKNMLGSTSYRGQLQPNIAIQHSNFDALADPVTVYDAGINWYFNGHSSKLSLGYQSRPIFEEQSSGIISKKSRKGQVVLQYQVIIN</sequence>